<reference evidence="1" key="1">
    <citation type="submission" date="2022-07" db="EMBL/GenBank/DDBJ databases">
        <title>Genome Sequence of Physisporinus lineatus.</title>
        <authorList>
            <person name="Buettner E."/>
        </authorList>
    </citation>
    <scope>NUCLEOTIDE SEQUENCE</scope>
    <source>
        <strain evidence="1">VT162</strain>
    </source>
</reference>
<sequence>MINLAPPGLQNITAQTEYLLTVAMMSRITLHLKKQGRLNDTLHHDTWATFSRATGAAPPSTLRFAASPVRRDAAASASHVNITVQEVITRDDERGYHHEDSRRYTRASRISLPSNGVRSPEWYEMSVARKV</sequence>
<organism evidence="1 2">
    <name type="scientific">Meripilus lineatus</name>
    <dbReference type="NCBI Taxonomy" id="2056292"/>
    <lineage>
        <taxon>Eukaryota</taxon>
        <taxon>Fungi</taxon>
        <taxon>Dikarya</taxon>
        <taxon>Basidiomycota</taxon>
        <taxon>Agaricomycotina</taxon>
        <taxon>Agaricomycetes</taxon>
        <taxon>Polyporales</taxon>
        <taxon>Meripilaceae</taxon>
        <taxon>Meripilus</taxon>
    </lineage>
</organism>
<accession>A0AAD5V836</accession>
<gene>
    <name evidence="1" type="ORF">NLI96_g3854</name>
</gene>
<dbReference type="AlphaFoldDB" id="A0AAD5V836"/>
<dbReference type="EMBL" id="JANAWD010000105">
    <property type="protein sequence ID" value="KAJ3486982.1"/>
    <property type="molecule type" value="Genomic_DNA"/>
</dbReference>
<comment type="caution">
    <text evidence="1">The sequence shown here is derived from an EMBL/GenBank/DDBJ whole genome shotgun (WGS) entry which is preliminary data.</text>
</comment>
<proteinExistence type="predicted"/>
<evidence type="ECO:0000313" key="2">
    <source>
        <dbReference type="Proteomes" id="UP001212997"/>
    </source>
</evidence>
<protein>
    <submittedName>
        <fullName evidence="1">Uncharacterized protein</fullName>
    </submittedName>
</protein>
<dbReference type="Proteomes" id="UP001212997">
    <property type="component" value="Unassembled WGS sequence"/>
</dbReference>
<keyword evidence="2" id="KW-1185">Reference proteome</keyword>
<evidence type="ECO:0000313" key="1">
    <source>
        <dbReference type="EMBL" id="KAJ3486982.1"/>
    </source>
</evidence>
<name>A0AAD5V836_9APHY</name>